<proteinExistence type="predicted"/>
<keyword evidence="2" id="KW-1185">Reference proteome</keyword>
<evidence type="ECO:0000313" key="1">
    <source>
        <dbReference type="EMBL" id="KAH6944581.1"/>
    </source>
</evidence>
<accession>A0ACB7TBS3</accession>
<evidence type="ECO:0000313" key="2">
    <source>
        <dbReference type="Proteomes" id="UP000821845"/>
    </source>
</evidence>
<protein>
    <submittedName>
        <fullName evidence="1">Uncharacterized protein</fullName>
    </submittedName>
</protein>
<name>A0ACB7TBS3_HYAAI</name>
<dbReference type="Proteomes" id="UP000821845">
    <property type="component" value="Chromosome 1"/>
</dbReference>
<dbReference type="EMBL" id="CM023481">
    <property type="protein sequence ID" value="KAH6944581.1"/>
    <property type="molecule type" value="Genomic_DNA"/>
</dbReference>
<sequence>MTRAPVGGIRKIADGCTSSGGGRLHQHSARARDSETCRPAGGDGRPVFDLTSEPPGRTFFLSVAQDVESLSFHPLHAGAKMALPEGSRWQARWRAHAANARACEGTALVYPPLTFASSGELSARLLRRP</sequence>
<reference evidence="1" key="1">
    <citation type="submission" date="2020-05" db="EMBL/GenBank/DDBJ databases">
        <title>Large-scale comparative analyses of tick genomes elucidate their genetic diversity and vector capacities.</title>
        <authorList>
            <person name="Jia N."/>
            <person name="Wang J."/>
            <person name="Shi W."/>
            <person name="Du L."/>
            <person name="Sun Y."/>
            <person name="Zhan W."/>
            <person name="Jiang J."/>
            <person name="Wang Q."/>
            <person name="Zhang B."/>
            <person name="Ji P."/>
            <person name="Sakyi L.B."/>
            <person name="Cui X."/>
            <person name="Yuan T."/>
            <person name="Jiang B."/>
            <person name="Yang W."/>
            <person name="Lam T.T.-Y."/>
            <person name="Chang Q."/>
            <person name="Ding S."/>
            <person name="Wang X."/>
            <person name="Zhu J."/>
            <person name="Ruan X."/>
            <person name="Zhao L."/>
            <person name="Wei J."/>
            <person name="Que T."/>
            <person name="Du C."/>
            <person name="Cheng J."/>
            <person name="Dai P."/>
            <person name="Han X."/>
            <person name="Huang E."/>
            <person name="Gao Y."/>
            <person name="Liu J."/>
            <person name="Shao H."/>
            <person name="Ye R."/>
            <person name="Li L."/>
            <person name="Wei W."/>
            <person name="Wang X."/>
            <person name="Wang C."/>
            <person name="Yang T."/>
            <person name="Huo Q."/>
            <person name="Li W."/>
            <person name="Guo W."/>
            <person name="Chen H."/>
            <person name="Zhou L."/>
            <person name="Ni X."/>
            <person name="Tian J."/>
            <person name="Zhou Y."/>
            <person name="Sheng Y."/>
            <person name="Liu T."/>
            <person name="Pan Y."/>
            <person name="Xia L."/>
            <person name="Li J."/>
            <person name="Zhao F."/>
            <person name="Cao W."/>
        </authorList>
    </citation>
    <scope>NUCLEOTIDE SEQUENCE</scope>
    <source>
        <strain evidence="1">Hyas-2018</strain>
    </source>
</reference>
<organism evidence="1 2">
    <name type="scientific">Hyalomma asiaticum</name>
    <name type="common">Tick</name>
    <dbReference type="NCBI Taxonomy" id="266040"/>
    <lineage>
        <taxon>Eukaryota</taxon>
        <taxon>Metazoa</taxon>
        <taxon>Ecdysozoa</taxon>
        <taxon>Arthropoda</taxon>
        <taxon>Chelicerata</taxon>
        <taxon>Arachnida</taxon>
        <taxon>Acari</taxon>
        <taxon>Parasitiformes</taxon>
        <taxon>Ixodida</taxon>
        <taxon>Ixodoidea</taxon>
        <taxon>Ixodidae</taxon>
        <taxon>Hyalomminae</taxon>
        <taxon>Hyalomma</taxon>
    </lineage>
</organism>
<comment type="caution">
    <text evidence="1">The sequence shown here is derived from an EMBL/GenBank/DDBJ whole genome shotgun (WGS) entry which is preliminary data.</text>
</comment>
<gene>
    <name evidence="1" type="ORF">HPB50_004104</name>
</gene>